<dbReference type="PANTHER" id="PTHR42928">
    <property type="entry name" value="TRICARBOXYLATE-BINDING PROTEIN"/>
    <property type="match status" value="1"/>
</dbReference>
<keyword evidence="2" id="KW-0732">Signal</keyword>
<name>A0ABS6HE83_9PROT</name>
<dbReference type="PIRSF" id="PIRSF017082">
    <property type="entry name" value="YflP"/>
    <property type="match status" value="1"/>
</dbReference>
<proteinExistence type="inferred from homology"/>
<comment type="similarity">
    <text evidence="1">Belongs to the UPF0065 (bug) family.</text>
</comment>
<dbReference type="Pfam" id="PF03401">
    <property type="entry name" value="TctC"/>
    <property type="match status" value="1"/>
</dbReference>
<dbReference type="RefSeq" id="WP_216878667.1">
    <property type="nucleotide sequence ID" value="NZ_JAERQM010000008.1"/>
</dbReference>
<evidence type="ECO:0000256" key="2">
    <source>
        <dbReference type="SAM" id="SignalP"/>
    </source>
</evidence>
<feature type="signal peptide" evidence="2">
    <location>
        <begin position="1"/>
        <end position="21"/>
    </location>
</feature>
<gene>
    <name evidence="3" type="ORF">JJQ90_23225</name>
</gene>
<dbReference type="PANTHER" id="PTHR42928:SF5">
    <property type="entry name" value="BLR1237 PROTEIN"/>
    <property type="match status" value="1"/>
</dbReference>
<keyword evidence="4" id="KW-1185">Reference proteome</keyword>
<dbReference type="EMBL" id="JAERQM010000008">
    <property type="protein sequence ID" value="MBU8546651.1"/>
    <property type="molecule type" value="Genomic_DNA"/>
</dbReference>
<accession>A0ABS6HE83</accession>
<sequence length="320" mass="32940">MSRRGLLGAGLALPLAAPALAQGFPNRPVRIVIGFPPGGGIDILARLMAPHMGAKLGQPVVVENRPGANGLVATQAVAQGEADGHAIFFGTTGNLAVNPVLYPNMPVDVLRDFAPLSHVASLAFVLVVNPEVPARSLAEFIALAKAQPGRLNFASSGNGGLPHLSGELLNSAAGIQTIHVPYRGSAPAFTDVIAGQCQFMFDALAIAQPHIASGRVRALAATGPTRLAALPDVPVAKETLPGFEVTNWYGMSVRAGTPPAIVNRLHAEVVAALAVPEVAERAAGLGLDLVGSGPDAFATFQRAEIERWGGVVRRANITAS</sequence>
<evidence type="ECO:0000313" key="4">
    <source>
        <dbReference type="Proteomes" id="UP000689967"/>
    </source>
</evidence>
<dbReference type="Proteomes" id="UP000689967">
    <property type="component" value="Unassembled WGS sequence"/>
</dbReference>
<evidence type="ECO:0000256" key="1">
    <source>
        <dbReference type="ARBA" id="ARBA00006987"/>
    </source>
</evidence>
<feature type="chain" id="PRO_5047016270" evidence="2">
    <location>
        <begin position="22"/>
        <end position="320"/>
    </location>
</feature>
<dbReference type="CDD" id="cd13578">
    <property type="entry name" value="PBP2_Bug27"/>
    <property type="match status" value="1"/>
</dbReference>
<comment type="caution">
    <text evidence="3">The sequence shown here is derived from an EMBL/GenBank/DDBJ whole genome shotgun (WGS) entry which is preliminary data.</text>
</comment>
<protein>
    <submittedName>
        <fullName evidence="3">Tripartite tricarboxylate transporter substrate binding protein</fullName>
    </submittedName>
</protein>
<dbReference type="InterPro" id="IPR005064">
    <property type="entry name" value="BUG"/>
</dbReference>
<reference evidence="3 4" key="1">
    <citation type="submission" date="2021-01" db="EMBL/GenBank/DDBJ databases">
        <title>Roseomonas sp. nov, a bacterium isolated from an oil production mixture in Yumen Oilfield.</title>
        <authorList>
            <person name="Wu D."/>
        </authorList>
    </citation>
    <scope>NUCLEOTIDE SEQUENCE [LARGE SCALE GENOMIC DNA]</scope>
    <source>
        <strain evidence="3 4">ROY-5-3</strain>
    </source>
</reference>
<organism evidence="3 4">
    <name type="scientific">Falsiroseomonas oleicola</name>
    <dbReference type="NCBI Taxonomy" id="2801474"/>
    <lineage>
        <taxon>Bacteria</taxon>
        <taxon>Pseudomonadati</taxon>
        <taxon>Pseudomonadota</taxon>
        <taxon>Alphaproteobacteria</taxon>
        <taxon>Acetobacterales</taxon>
        <taxon>Roseomonadaceae</taxon>
        <taxon>Falsiroseomonas</taxon>
    </lineage>
</organism>
<evidence type="ECO:0000313" key="3">
    <source>
        <dbReference type="EMBL" id="MBU8546651.1"/>
    </source>
</evidence>